<evidence type="ECO:0000259" key="2">
    <source>
        <dbReference type="Pfam" id="PF07811"/>
    </source>
</evidence>
<dbReference type="InterPro" id="IPR012495">
    <property type="entry name" value="TadE-like_dom"/>
</dbReference>
<name>A0ABV7IT79_9SPHN</name>
<feature type="transmembrane region" description="Helical" evidence="1">
    <location>
        <begin position="21"/>
        <end position="42"/>
    </location>
</feature>
<reference evidence="4" key="1">
    <citation type="journal article" date="2019" name="Int. J. Syst. Evol. Microbiol.">
        <title>The Global Catalogue of Microorganisms (GCM) 10K type strain sequencing project: providing services to taxonomists for standard genome sequencing and annotation.</title>
        <authorList>
            <consortium name="The Broad Institute Genomics Platform"/>
            <consortium name="The Broad Institute Genome Sequencing Center for Infectious Disease"/>
            <person name="Wu L."/>
            <person name="Ma J."/>
        </authorList>
    </citation>
    <scope>NUCLEOTIDE SEQUENCE [LARGE SCALE GENOMIC DNA]</scope>
    <source>
        <strain evidence="4">KCTC 42984</strain>
    </source>
</reference>
<dbReference type="EMBL" id="JBHRTQ010000007">
    <property type="protein sequence ID" value="MFC3174036.1"/>
    <property type="molecule type" value="Genomic_DNA"/>
</dbReference>
<feature type="domain" description="TadE-like" evidence="2">
    <location>
        <begin position="21"/>
        <end position="63"/>
    </location>
</feature>
<evidence type="ECO:0000313" key="3">
    <source>
        <dbReference type="EMBL" id="MFC3174036.1"/>
    </source>
</evidence>
<keyword evidence="4" id="KW-1185">Reference proteome</keyword>
<dbReference type="Proteomes" id="UP001595604">
    <property type="component" value="Unassembled WGS sequence"/>
</dbReference>
<accession>A0ABV7IT79</accession>
<keyword evidence="1" id="KW-1133">Transmembrane helix</keyword>
<keyword evidence="1" id="KW-0812">Transmembrane</keyword>
<dbReference type="Pfam" id="PF07811">
    <property type="entry name" value="TadE"/>
    <property type="match status" value="1"/>
</dbReference>
<gene>
    <name evidence="3" type="ORF">ACFOD9_07230</name>
</gene>
<comment type="caution">
    <text evidence="3">The sequence shown here is derived from an EMBL/GenBank/DDBJ whole genome shotgun (WGS) entry which is preliminary data.</text>
</comment>
<protein>
    <submittedName>
        <fullName evidence="3">TadE family protein</fullName>
    </submittedName>
</protein>
<organism evidence="3 4">
    <name type="scientific">Novosphingobium bradum</name>
    <dbReference type="NCBI Taxonomy" id="1737444"/>
    <lineage>
        <taxon>Bacteria</taxon>
        <taxon>Pseudomonadati</taxon>
        <taxon>Pseudomonadota</taxon>
        <taxon>Alphaproteobacteria</taxon>
        <taxon>Sphingomonadales</taxon>
        <taxon>Sphingomonadaceae</taxon>
        <taxon>Novosphingobium</taxon>
    </lineage>
</organism>
<proteinExistence type="predicted"/>
<dbReference type="RefSeq" id="WP_379509411.1">
    <property type="nucleotide sequence ID" value="NZ_JBHRTQ010000007.1"/>
</dbReference>
<keyword evidence="1" id="KW-0472">Membrane</keyword>
<evidence type="ECO:0000256" key="1">
    <source>
        <dbReference type="SAM" id="Phobius"/>
    </source>
</evidence>
<evidence type="ECO:0000313" key="4">
    <source>
        <dbReference type="Proteomes" id="UP001595604"/>
    </source>
</evidence>
<sequence length="223" mass="22845">MSRVVRLVRGLAAVLRRERGGASAAEFALVAPLIFLFLFGIIDVGRYAWAINQLEKATQVGVRHAVATAIVPQGLNAYDFSNSCPGGALHIGDRICREALGTISCSASAGAAQCRCVAGACTSGMIGTVDAAAFNRIVTRMQIIAPDIATRDVTVSYSGSGVGFLGDPATDEAGNPLSDVAPVVTVAVSGARMRFLSLLGGSLVLPGVHASLILEDGVGAIAY</sequence>